<evidence type="ECO:0000313" key="1">
    <source>
        <dbReference type="EnsemblPlants" id="cds.evm.model.10.654"/>
    </source>
</evidence>
<sequence>MNEGIFDHSPAVLTVHNKGVTSRKPFKYYKMRENHPSYSDLVKKTWQEGQFEGTKMYCVISKMKALKRAFKELNTQSFGDIQAQEAQAKNILEECQNKLHQHPLDVELQLSELAARNDYVSKHKSLLSFLHQKAKLTWAKDGDENSALFHTNIRERRRHNQVLSITNVDGQRVEEPNDVKEAFISYHVSLLGTCMHNRLNVKKSILKEGNALTRDQVELLMENFTREYVKRWCWKSQGLKPLV</sequence>
<dbReference type="EMBL" id="UZAU01000810">
    <property type="status" value="NOT_ANNOTATED_CDS"/>
    <property type="molecule type" value="Genomic_DNA"/>
</dbReference>
<keyword evidence="2" id="KW-1185">Reference proteome</keyword>
<dbReference type="Proteomes" id="UP000596661">
    <property type="component" value="Unassembled WGS sequence"/>
</dbReference>
<evidence type="ECO:0000313" key="2">
    <source>
        <dbReference type="Proteomes" id="UP000596661"/>
    </source>
</evidence>
<protein>
    <submittedName>
        <fullName evidence="1">Uncharacterized protein</fullName>
    </submittedName>
</protein>
<dbReference type="AlphaFoldDB" id="A0A803QPT2"/>
<accession>A0A803QPT2</accession>
<name>A0A803QPT2_CANSA</name>
<reference evidence="1" key="1">
    <citation type="submission" date="2021-03" db="UniProtKB">
        <authorList>
            <consortium name="EnsemblPlants"/>
        </authorList>
    </citation>
    <scope>IDENTIFICATION</scope>
</reference>
<organism evidence="1 2">
    <name type="scientific">Cannabis sativa</name>
    <name type="common">Hemp</name>
    <name type="synonym">Marijuana</name>
    <dbReference type="NCBI Taxonomy" id="3483"/>
    <lineage>
        <taxon>Eukaryota</taxon>
        <taxon>Viridiplantae</taxon>
        <taxon>Streptophyta</taxon>
        <taxon>Embryophyta</taxon>
        <taxon>Tracheophyta</taxon>
        <taxon>Spermatophyta</taxon>
        <taxon>Magnoliopsida</taxon>
        <taxon>eudicotyledons</taxon>
        <taxon>Gunneridae</taxon>
        <taxon>Pentapetalae</taxon>
        <taxon>rosids</taxon>
        <taxon>fabids</taxon>
        <taxon>Rosales</taxon>
        <taxon>Cannabaceae</taxon>
        <taxon>Cannabis</taxon>
    </lineage>
</organism>
<proteinExistence type="predicted"/>
<dbReference type="Gramene" id="evm.model.10.654">
    <property type="protein sequence ID" value="cds.evm.model.10.654"/>
    <property type="gene ID" value="evm.TU.10.654"/>
</dbReference>
<dbReference type="EnsemblPlants" id="evm.model.10.654">
    <property type="protein sequence ID" value="cds.evm.model.10.654"/>
    <property type="gene ID" value="evm.TU.10.654"/>
</dbReference>
<dbReference type="OMA" id="WSTHIAG"/>